<keyword evidence="1" id="KW-0732">Signal</keyword>
<dbReference type="Proteomes" id="UP000886812">
    <property type="component" value="Unassembled WGS sequence"/>
</dbReference>
<dbReference type="SUPFAM" id="SSF55486">
    <property type="entry name" value="Metalloproteases ('zincins'), catalytic domain"/>
    <property type="match status" value="1"/>
</dbReference>
<feature type="signal peptide" evidence="1">
    <location>
        <begin position="1"/>
        <end position="39"/>
    </location>
</feature>
<evidence type="ECO:0000313" key="3">
    <source>
        <dbReference type="Proteomes" id="UP000886812"/>
    </source>
</evidence>
<accession>A0A9D1T184</accession>
<gene>
    <name evidence="2" type="ORF">IAC75_05495</name>
</gene>
<evidence type="ECO:0000256" key="1">
    <source>
        <dbReference type="SAM" id="SignalP"/>
    </source>
</evidence>
<comment type="caution">
    <text evidence="2">The sequence shown here is derived from an EMBL/GenBank/DDBJ whole genome shotgun (WGS) entry which is preliminary data.</text>
</comment>
<evidence type="ECO:0000313" key="2">
    <source>
        <dbReference type="EMBL" id="HIV04583.1"/>
    </source>
</evidence>
<sequence>MPFVMRKKYPFPKPAARSRRAKIAVAALCVFSGVPALFAERTQFTPYSSDDGRYGEITVNPWYGDKELSGGMTSVGGTFLVRFGEYIVYGGDSSYDSPRTKLQFDSKANSAFLQKFSDSVMRALNTVESTFANKATTPILINCTFAVRKNRAGAAANPNLYRSSYKTTWTESDFGGKYAGTSAYINDVEMIYKYGDSRSFANCAVDFTFYAQSMSAFSDKGNLFYAEEDPSGYANGEYDVETITLHELGHALGFQRNATAGGADGKSSLELMTVSQESSLPGGGTEWFFEGETATFVNGGERVEFMPGSGNFDPHVRSPAGDLMADGTYNPGVAREYSLLDLAVFQDLGWALSEPIPAVP</sequence>
<protein>
    <recommendedName>
        <fullName evidence="4">Matrixin family metalloprotease</fullName>
    </recommendedName>
</protein>
<feature type="chain" id="PRO_5038382711" description="Matrixin family metalloprotease" evidence="1">
    <location>
        <begin position="40"/>
        <end position="360"/>
    </location>
</feature>
<reference evidence="2" key="2">
    <citation type="journal article" date="2021" name="PeerJ">
        <title>Extensive microbial diversity within the chicken gut microbiome revealed by metagenomics and culture.</title>
        <authorList>
            <person name="Gilroy R."/>
            <person name="Ravi A."/>
            <person name="Getino M."/>
            <person name="Pursley I."/>
            <person name="Horton D.L."/>
            <person name="Alikhan N.F."/>
            <person name="Baker D."/>
            <person name="Gharbi K."/>
            <person name="Hall N."/>
            <person name="Watson M."/>
            <person name="Adriaenssens E.M."/>
            <person name="Foster-Nyarko E."/>
            <person name="Jarju S."/>
            <person name="Secka A."/>
            <person name="Antonio M."/>
            <person name="Oren A."/>
            <person name="Chaudhuri R.R."/>
            <person name="La Ragione R."/>
            <person name="Hildebrand F."/>
            <person name="Pallen M.J."/>
        </authorList>
    </citation>
    <scope>NUCLEOTIDE SEQUENCE</scope>
    <source>
        <strain evidence="2">10669</strain>
    </source>
</reference>
<feature type="non-terminal residue" evidence="2">
    <location>
        <position position="360"/>
    </location>
</feature>
<name>A0A9D1T184_9BACT</name>
<dbReference type="EMBL" id="DVOG01000143">
    <property type="protein sequence ID" value="HIV04583.1"/>
    <property type="molecule type" value="Genomic_DNA"/>
</dbReference>
<proteinExistence type="predicted"/>
<organism evidence="2 3">
    <name type="scientific">Candidatus Spyradosoma merdigallinarum</name>
    <dbReference type="NCBI Taxonomy" id="2840950"/>
    <lineage>
        <taxon>Bacteria</taxon>
        <taxon>Pseudomonadati</taxon>
        <taxon>Verrucomicrobiota</taxon>
        <taxon>Opitutia</taxon>
        <taxon>Opitutia incertae sedis</taxon>
        <taxon>Candidatus Spyradosoma</taxon>
    </lineage>
</organism>
<evidence type="ECO:0008006" key="4">
    <source>
        <dbReference type="Google" id="ProtNLM"/>
    </source>
</evidence>
<reference evidence="2" key="1">
    <citation type="submission" date="2020-10" db="EMBL/GenBank/DDBJ databases">
        <authorList>
            <person name="Gilroy R."/>
        </authorList>
    </citation>
    <scope>NUCLEOTIDE SEQUENCE</scope>
    <source>
        <strain evidence="2">10669</strain>
    </source>
</reference>
<dbReference type="AlphaFoldDB" id="A0A9D1T184"/>